<accession>A0A251TRD4</accession>
<dbReference type="Gramene" id="mRNA:HanXRQr2_Chr09g0366501">
    <property type="protein sequence ID" value="mRNA:HanXRQr2_Chr09g0366501"/>
    <property type="gene ID" value="HanXRQr2_Chr09g0366501"/>
</dbReference>
<dbReference type="OMA" id="NIFRTHA"/>
<dbReference type="Proteomes" id="UP000215914">
    <property type="component" value="Chromosome 9"/>
</dbReference>
<dbReference type="Pfam" id="PF05056">
    <property type="entry name" value="DUF674"/>
    <property type="match status" value="1"/>
</dbReference>
<dbReference type="InParanoid" id="A0A251TRD4"/>
<evidence type="ECO:0000313" key="3">
    <source>
        <dbReference type="Proteomes" id="UP000215914"/>
    </source>
</evidence>
<name>A0A251TRD4_HELAN</name>
<keyword evidence="3" id="KW-1185">Reference proteome</keyword>
<gene>
    <name evidence="2" type="ORF">HannXRQ_Chr09g0240951</name>
    <name evidence="1" type="ORF">HanXRQr2_Chr09g0366501</name>
</gene>
<sequence length="457" mass="51270">MAESKISIKVYVDKVKKRVVYAEADYTFVDILFSFMTLPMGTIVKILGKHADTKFEVLGSLNNLYKSLKDFPECYLATEECKFLLLNPRNLAHDLCRNLKLKIDDTDEPIKYFVCPKCSYLSKLYSIFDRAKCSKCSELMNEHFSRDHNVASGGGGVFVSDISTFIVTDDFSVMPYTATGSFCLLADLGITDTNQLEERKLDLGCEQMLYLLKMALSHGSPFTRLVFHSVTPILDLVRPVQCTTFDKCDVMKKQASTSLKMLLDVSLQKSTGRFLFAEAKEDFVDFLFSFLSIPLGTVIGTLMEGASSIICMDNTFKSISNMSVGRYLKSQDIKDLLVKPHFGQDYTSQNQAFPLKGTISSLKLNFCGITSTYLPKDPRIKEVFLKQSGRFFVTDDLVISPASSHLAMNILNKLKVSFYDVEKYEISLGLEEGLRMLKASLLSGSTLSDSLAHQLKK</sequence>
<reference evidence="1" key="3">
    <citation type="submission" date="2020-06" db="EMBL/GenBank/DDBJ databases">
        <title>Helianthus annuus Genome sequencing and assembly Release 2.</title>
        <authorList>
            <person name="Gouzy J."/>
            <person name="Langlade N."/>
            <person name="Munos S."/>
        </authorList>
    </citation>
    <scope>NUCLEOTIDE SEQUENCE</scope>
    <source>
        <tissue evidence="1">Leaves</tissue>
    </source>
</reference>
<dbReference type="EMBL" id="CM007898">
    <property type="protein sequence ID" value="OTG13690.1"/>
    <property type="molecule type" value="Genomic_DNA"/>
</dbReference>
<protein>
    <recommendedName>
        <fullName evidence="4">DUF674 family protein</fullName>
    </recommendedName>
</protein>
<dbReference type="PANTHER" id="PTHR33103:SF27">
    <property type="entry name" value="OS04G0594700 PROTEIN"/>
    <property type="match status" value="1"/>
</dbReference>
<reference evidence="1 3" key="1">
    <citation type="journal article" date="2017" name="Nature">
        <title>The sunflower genome provides insights into oil metabolism, flowering and Asterid evolution.</title>
        <authorList>
            <person name="Badouin H."/>
            <person name="Gouzy J."/>
            <person name="Grassa C.J."/>
            <person name="Murat F."/>
            <person name="Staton S.E."/>
            <person name="Cottret L."/>
            <person name="Lelandais-Briere C."/>
            <person name="Owens G.L."/>
            <person name="Carrere S."/>
            <person name="Mayjonade B."/>
            <person name="Legrand L."/>
            <person name="Gill N."/>
            <person name="Kane N.C."/>
            <person name="Bowers J.E."/>
            <person name="Hubner S."/>
            <person name="Bellec A."/>
            <person name="Berard A."/>
            <person name="Berges H."/>
            <person name="Blanchet N."/>
            <person name="Boniface M.C."/>
            <person name="Brunel D."/>
            <person name="Catrice O."/>
            <person name="Chaidir N."/>
            <person name="Claudel C."/>
            <person name="Donnadieu C."/>
            <person name="Faraut T."/>
            <person name="Fievet G."/>
            <person name="Helmstetter N."/>
            <person name="King M."/>
            <person name="Knapp S.J."/>
            <person name="Lai Z."/>
            <person name="Le Paslier M.C."/>
            <person name="Lippi Y."/>
            <person name="Lorenzon L."/>
            <person name="Mandel J.R."/>
            <person name="Marage G."/>
            <person name="Marchand G."/>
            <person name="Marquand E."/>
            <person name="Bret-Mestries E."/>
            <person name="Morien E."/>
            <person name="Nambeesan S."/>
            <person name="Nguyen T."/>
            <person name="Pegot-Espagnet P."/>
            <person name="Pouilly N."/>
            <person name="Raftis F."/>
            <person name="Sallet E."/>
            <person name="Schiex T."/>
            <person name="Thomas J."/>
            <person name="Vandecasteele C."/>
            <person name="Vares D."/>
            <person name="Vear F."/>
            <person name="Vautrin S."/>
            <person name="Crespi M."/>
            <person name="Mangin B."/>
            <person name="Burke J.M."/>
            <person name="Salse J."/>
            <person name="Munos S."/>
            <person name="Vincourt P."/>
            <person name="Rieseberg L.H."/>
            <person name="Langlade N.B."/>
        </authorList>
    </citation>
    <scope>NUCLEOTIDE SEQUENCE [LARGE SCALE GENOMIC DNA]</scope>
    <source>
        <strain evidence="3">cv. SF193</strain>
        <tissue evidence="1">Leaves</tissue>
    </source>
</reference>
<evidence type="ECO:0000313" key="1">
    <source>
        <dbReference type="EMBL" id="KAF5789067.1"/>
    </source>
</evidence>
<dbReference type="FunCoup" id="A0A251TRD4">
    <property type="interactions" value="135"/>
</dbReference>
<dbReference type="PANTHER" id="PTHR33103">
    <property type="entry name" value="OS01G0153900 PROTEIN"/>
    <property type="match status" value="1"/>
</dbReference>
<reference evidence="2" key="2">
    <citation type="submission" date="2017-02" db="EMBL/GenBank/DDBJ databases">
        <title>Sunflower complete genome.</title>
        <authorList>
            <person name="Langlade N."/>
            <person name="Munos S."/>
        </authorList>
    </citation>
    <scope>NUCLEOTIDE SEQUENCE [LARGE SCALE GENOMIC DNA]</scope>
    <source>
        <tissue evidence="2">Leaves</tissue>
    </source>
</reference>
<organism evidence="2 3">
    <name type="scientific">Helianthus annuus</name>
    <name type="common">Common sunflower</name>
    <dbReference type="NCBI Taxonomy" id="4232"/>
    <lineage>
        <taxon>Eukaryota</taxon>
        <taxon>Viridiplantae</taxon>
        <taxon>Streptophyta</taxon>
        <taxon>Embryophyta</taxon>
        <taxon>Tracheophyta</taxon>
        <taxon>Spermatophyta</taxon>
        <taxon>Magnoliopsida</taxon>
        <taxon>eudicotyledons</taxon>
        <taxon>Gunneridae</taxon>
        <taxon>Pentapetalae</taxon>
        <taxon>asterids</taxon>
        <taxon>campanulids</taxon>
        <taxon>Asterales</taxon>
        <taxon>Asteraceae</taxon>
        <taxon>Asteroideae</taxon>
        <taxon>Heliantheae alliance</taxon>
        <taxon>Heliantheae</taxon>
        <taxon>Helianthus</taxon>
    </lineage>
</organism>
<evidence type="ECO:0000313" key="2">
    <source>
        <dbReference type="EMBL" id="OTG13690.1"/>
    </source>
</evidence>
<dbReference type="InterPro" id="IPR007750">
    <property type="entry name" value="DUF674"/>
</dbReference>
<proteinExistence type="predicted"/>
<evidence type="ECO:0008006" key="4">
    <source>
        <dbReference type="Google" id="ProtNLM"/>
    </source>
</evidence>
<dbReference type="EMBL" id="MNCJ02000324">
    <property type="protein sequence ID" value="KAF5789067.1"/>
    <property type="molecule type" value="Genomic_DNA"/>
</dbReference>
<dbReference type="AlphaFoldDB" id="A0A251TRD4"/>
<dbReference type="OrthoDB" id="1277335at2759"/>